<gene>
    <name evidence="1" type="ORF">HH800_15735</name>
</gene>
<protein>
    <submittedName>
        <fullName evidence="1">Uncharacterized protein</fullName>
    </submittedName>
</protein>
<name>A0A6M4G8P3_SPHYA</name>
<dbReference type="EMBL" id="CP053021">
    <property type="protein sequence ID" value="QJR03501.1"/>
    <property type="molecule type" value="Genomic_DNA"/>
</dbReference>
<proteinExistence type="predicted"/>
<evidence type="ECO:0000313" key="1">
    <source>
        <dbReference type="EMBL" id="QJR03501.1"/>
    </source>
</evidence>
<organism evidence="1 2">
    <name type="scientific">Sphingobium yanoikuyae</name>
    <name type="common">Sphingomonas yanoikuyae</name>
    <dbReference type="NCBI Taxonomy" id="13690"/>
    <lineage>
        <taxon>Bacteria</taxon>
        <taxon>Pseudomonadati</taxon>
        <taxon>Pseudomonadota</taxon>
        <taxon>Alphaproteobacteria</taxon>
        <taxon>Sphingomonadales</taxon>
        <taxon>Sphingomonadaceae</taxon>
        <taxon>Sphingobium</taxon>
    </lineage>
</organism>
<evidence type="ECO:0000313" key="2">
    <source>
        <dbReference type="Proteomes" id="UP000502611"/>
    </source>
</evidence>
<reference evidence="1 2" key="1">
    <citation type="submission" date="2020-04" db="EMBL/GenBank/DDBJ databases">
        <title>The Whole Genome Analysis of High salt-tolerant Sphingobium yanoikuyae YC-XJ2 with Aryl organophosphorus flame retardants (aryl-OPFRs)-degrading capacity and characteristics of Related phosphotriesterase.</title>
        <authorList>
            <person name="Li X."/>
        </authorList>
    </citation>
    <scope>NUCLEOTIDE SEQUENCE [LARGE SCALE GENOMIC DNA]</scope>
    <source>
        <strain evidence="1 2">YC-XJ2</strain>
    </source>
</reference>
<dbReference type="AlphaFoldDB" id="A0A6M4G8P3"/>
<dbReference type="RefSeq" id="WP_169861628.1">
    <property type="nucleotide sequence ID" value="NZ_CP053021.1"/>
</dbReference>
<sequence length="132" mass="15108">MKLSQYLELVVDPTFADFHRNPTSGRHAFLACVVAFHAIDRVTHPRKPSNLRKQWCKESFEFLIIDMIAHHFKHVQCDVEKQPTSNDAIPLANAVFGNRTDGEETMGLNLHNLYFIIRDGISFIRSKVDSPS</sequence>
<dbReference type="Proteomes" id="UP000502611">
    <property type="component" value="Chromosome"/>
</dbReference>
<accession>A0A6M4G8P3</accession>